<accession>A0AA38FGV0</accession>
<evidence type="ECO:0000256" key="5">
    <source>
        <dbReference type="ARBA" id="ARBA00022964"/>
    </source>
</evidence>
<organism evidence="10 11">
    <name type="scientific">Taxus chinensis</name>
    <name type="common">Chinese yew</name>
    <name type="synonym">Taxus wallichiana var. chinensis</name>
    <dbReference type="NCBI Taxonomy" id="29808"/>
    <lineage>
        <taxon>Eukaryota</taxon>
        <taxon>Viridiplantae</taxon>
        <taxon>Streptophyta</taxon>
        <taxon>Embryophyta</taxon>
        <taxon>Tracheophyta</taxon>
        <taxon>Spermatophyta</taxon>
        <taxon>Pinopsida</taxon>
        <taxon>Pinidae</taxon>
        <taxon>Conifers II</taxon>
        <taxon>Cupressales</taxon>
        <taxon>Taxaceae</taxon>
        <taxon>Taxus</taxon>
    </lineage>
</organism>
<dbReference type="OMA" id="KASYQEC"/>
<keyword evidence="11" id="KW-1185">Reference proteome</keyword>
<dbReference type="AlphaFoldDB" id="A0AA38FGV0"/>
<evidence type="ECO:0000313" key="11">
    <source>
        <dbReference type="Proteomes" id="UP000824469"/>
    </source>
</evidence>
<comment type="similarity">
    <text evidence="3">Belongs to the JARID1 histone demethylase family.</text>
</comment>
<dbReference type="InterPro" id="IPR056520">
    <property type="entry name" value="ARM_KDM8_N"/>
</dbReference>
<dbReference type="FunFam" id="2.60.120.650:FF:000029">
    <property type="entry name" value="lysine-specific demethylase JMJ30"/>
    <property type="match status" value="1"/>
</dbReference>
<evidence type="ECO:0000256" key="7">
    <source>
        <dbReference type="ARBA" id="ARBA00023004"/>
    </source>
</evidence>
<keyword evidence="7" id="KW-0408">Iron</keyword>
<comment type="cofactor">
    <cofactor evidence="1">
        <name>Fe(2+)</name>
        <dbReference type="ChEBI" id="CHEBI:29033"/>
    </cofactor>
</comment>
<evidence type="ECO:0000256" key="1">
    <source>
        <dbReference type="ARBA" id="ARBA00001954"/>
    </source>
</evidence>
<evidence type="ECO:0000256" key="3">
    <source>
        <dbReference type="ARBA" id="ARBA00006801"/>
    </source>
</evidence>
<dbReference type="Gene3D" id="2.60.120.650">
    <property type="entry name" value="Cupin"/>
    <property type="match status" value="1"/>
</dbReference>
<evidence type="ECO:0000256" key="4">
    <source>
        <dbReference type="ARBA" id="ARBA00022723"/>
    </source>
</evidence>
<comment type="subcellular location">
    <subcellularLocation>
        <location evidence="2">Nucleus</location>
    </subcellularLocation>
</comment>
<proteinExistence type="inferred from homology"/>
<sequence length="495" mass="56123">MINCDSVYEGRIFLSRYSTSSDDPVYFCIDPVVIRMNKSLVIPALVPQRDELLKKICQEGGFAYVSLEMLAATGDVHAAEAAHDMAWEQLHSAPWHSVEPVWRDAYSLSCLHMAYFYHRDGKQKEALRILDMGLIMGGLLLRLELISAVTLLQGVSMSTNNDSDGAEHVSTDADKNDSGMQVAVEMEEAILEERSTQIRFSRQSRDTGGSVPYKDIGLLLKQEAASLNKHGSHREKRKFTTSEMSNQEGRTPKMYIDSHFLEECQGLPLGSLCCKLIEQRHNLSLEDFLCDFFLLGVPVVISGAMSHWPAMNKWKDMEYLKRVVGNRTVPVEVGQNYLARGWKQELITISELLERIQSNERSPMGPTYLAQHPLFEQISQLREDIFVPDYCSASNGVMHSVNAWFGPVGTVTPLHHDPHHNFLAQVVGRKYVRLYPASVSEELYPYGEPMLSNSSQVDLDNLDPTKFPQVENLTFLDCIIDEGEMLYIPPKWWHY</sequence>
<evidence type="ECO:0000256" key="2">
    <source>
        <dbReference type="ARBA" id="ARBA00004123"/>
    </source>
</evidence>
<dbReference type="SUPFAM" id="SSF51197">
    <property type="entry name" value="Clavaminate synthase-like"/>
    <property type="match status" value="1"/>
</dbReference>
<comment type="caution">
    <text evidence="10">The sequence shown here is derived from an EMBL/GenBank/DDBJ whole genome shotgun (WGS) entry which is preliminary data.</text>
</comment>
<dbReference type="PROSITE" id="PS51184">
    <property type="entry name" value="JMJC"/>
    <property type="match status" value="1"/>
</dbReference>
<dbReference type="PANTHER" id="PTHR12461">
    <property type="entry name" value="HYPOXIA-INDUCIBLE FACTOR 1 ALPHA INHIBITOR-RELATED"/>
    <property type="match status" value="1"/>
</dbReference>
<dbReference type="Proteomes" id="UP000824469">
    <property type="component" value="Unassembled WGS sequence"/>
</dbReference>
<keyword evidence="5" id="KW-0223">Dioxygenase</keyword>
<keyword evidence="6" id="KW-0560">Oxidoreductase</keyword>
<dbReference type="Pfam" id="PF24472">
    <property type="entry name" value="ARM_KDM8_N"/>
    <property type="match status" value="1"/>
</dbReference>
<protein>
    <recommendedName>
        <fullName evidence="9">JmjC domain-containing protein</fullName>
    </recommendedName>
</protein>
<dbReference type="InterPro" id="IPR041667">
    <property type="entry name" value="Cupin_8"/>
</dbReference>
<dbReference type="GO" id="GO:0051213">
    <property type="term" value="F:dioxygenase activity"/>
    <property type="evidence" value="ECO:0007669"/>
    <property type="project" value="UniProtKB-KW"/>
</dbReference>
<dbReference type="EMBL" id="JAHRHJ020000009">
    <property type="protein sequence ID" value="KAH9302123.1"/>
    <property type="molecule type" value="Genomic_DNA"/>
</dbReference>
<keyword evidence="8" id="KW-0539">Nucleus</keyword>
<dbReference type="InterPro" id="IPR003347">
    <property type="entry name" value="JmjC_dom"/>
</dbReference>
<feature type="domain" description="JmjC" evidence="9">
    <location>
        <begin position="376"/>
        <end position="495"/>
    </location>
</feature>
<feature type="non-terminal residue" evidence="10">
    <location>
        <position position="1"/>
    </location>
</feature>
<name>A0AA38FGV0_TAXCH</name>
<dbReference type="GO" id="GO:0046872">
    <property type="term" value="F:metal ion binding"/>
    <property type="evidence" value="ECO:0007669"/>
    <property type="project" value="UniProtKB-KW"/>
</dbReference>
<dbReference type="Pfam" id="PF13621">
    <property type="entry name" value="Cupin_8"/>
    <property type="match status" value="1"/>
</dbReference>
<keyword evidence="4" id="KW-0479">Metal-binding</keyword>
<dbReference type="PANTHER" id="PTHR12461:SF105">
    <property type="entry name" value="HYPOXIA-INDUCIBLE FACTOR 1-ALPHA INHIBITOR"/>
    <property type="match status" value="1"/>
</dbReference>
<gene>
    <name evidence="10" type="ORF">KI387_013706</name>
</gene>
<reference evidence="10 11" key="1">
    <citation type="journal article" date="2021" name="Nat. Plants">
        <title>The Taxus genome provides insights into paclitaxel biosynthesis.</title>
        <authorList>
            <person name="Xiong X."/>
            <person name="Gou J."/>
            <person name="Liao Q."/>
            <person name="Li Y."/>
            <person name="Zhou Q."/>
            <person name="Bi G."/>
            <person name="Li C."/>
            <person name="Du R."/>
            <person name="Wang X."/>
            <person name="Sun T."/>
            <person name="Guo L."/>
            <person name="Liang H."/>
            <person name="Lu P."/>
            <person name="Wu Y."/>
            <person name="Zhang Z."/>
            <person name="Ro D.K."/>
            <person name="Shang Y."/>
            <person name="Huang S."/>
            <person name="Yan J."/>
        </authorList>
    </citation>
    <scope>NUCLEOTIDE SEQUENCE [LARGE SCALE GENOMIC DNA]</scope>
    <source>
        <strain evidence="10">Ta-2019</strain>
    </source>
</reference>
<dbReference type="GO" id="GO:0005634">
    <property type="term" value="C:nucleus"/>
    <property type="evidence" value="ECO:0007669"/>
    <property type="project" value="UniProtKB-SubCell"/>
</dbReference>
<evidence type="ECO:0000313" key="10">
    <source>
        <dbReference type="EMBL" id="KAH9302123.1"/>
    </source>
</evidence>
<evidence type="ECO:0000256" key="8">
    <source>
        <dbReference type="ARBA" id="ARBA00023242"/>
    </source>
</evidence>
<evidence type="ECO:0000259" key="9">
    <source>
        <dbReference type="PROSITE" id="PS51184"/>
    </source>
</evidence>
<evidence type="ECO:0000256" key="6">
    <source>
        <dbReference type="ARBA" id="ARBA00023002"/>
    </source>
</evidence>